<proteinExistence type="predicted"/>
<dbReference type="GO" id="GO:0003824">
    <property type="term" value="F:catalytic activity"/>
    <property type="evidence" value="ECO:0007669"/>
    <property type="project" value="UniProtKB-ARBA"/>
</dbReference>
<gene>
    <name evidence="2" type="ORF">BOX37_14600</name>
</gene>
<dbReference type="Proteomes" id="UP000183810">
    <property type="component" value="Chromosome"/>
</dbReference>
<name>A0A1J0VSG2_9NOCA</name>
<dbReference type="Pfam" id="PF00561">
    <property type="entry name" value="Abhydrolase_1"/>
    <property type="match status" value="1"/>
</dbReference>
<evidence type="ECO:0000313" key="2">
    <source>
        <dbReference type="EMBL" id="APE34974.1"/>
    </source>
</evidence>
<dbReference type="OrthoDB" id="27092at2"/>
<sequence>MVRVGGTAGDQEGSWAMPTFDFRGTAIAYDEAGSGEPIVFLHNLGGDRRIWGAQVAALRGTHQVFALDLIGYGESDAPDNGYTLENYVAMVEAFLAARDLREVTLVGHCFGSALALLHTRRHPGRARSLILSSPLTPATLRPTRTGWAAVLGRNVRLDALLARVRLPGPVAGVIVSEQLGAARGTDIDEVVAHLRTRWTEPRRLMVTAAISREIPRLAELDDFAPPTDFPPITTVWGARNRVLSARAGAVLNRTLRPVRDIVVDDAGHLVMVEAPDVVTDAVRTAIRDARSIDS</sequence>
<dbReference type="KEGG" id="nsl:BOX37_14600"/>
<protein>
    <recommendedName>
        <fullName evidence="1">AB hydrolase-1 domain-containing protein</fullName>
    </recommendedName>
</protein>
<reference evidence="2" key="1">
    <citation type="submission" date="2016-11" db="EMBL/GenBank/DDBJ databases">
        <authorList>
            <person name="Jaros S."/>
            <person name="Januszkiewicz K."/>
            <person name="Wedrychowicz H."/>
        </authorList>
    </citation>
    <scope>NUCLEOTIDE SEQUENCE [LARGE SCALE GENOMIC DNA]</scope>
    <source>
        <strain evidence="2">Y48</strain>
    </source>
</reference>
<dbReference type="Gene3D" id="3.40.50.1820">
    <property type="entry name" value="alpha/beta hydrolase"/>
    <property type="match status" value="1"/>
</dbReference>
<organism evidence="2 3">
    <name type="scientific">Nocardia mangyaensis</name>
    <dbReference type="NCBI Taxonomy" id="2213200"/>
    <lineage>
        <taxon>Bacteria</taxon>
        <taxon>Bacillati</taxon>
        <taxon>Actinomycetota</taxon>
        <taxon>Actinomycetes</taxon>
        <taxon>Mycobacteriales</taxon>
        <taxon>Nocardiaceae</taxon>
        <taxon>Nocardia</taxon>
    </lineage>
</organism>
<dbReference type="InterPro" id="IPR000073">
    <property type="entry name" value="AB_hydrolase_1"/>
</dbReference>
<dbReference type="AlphaFoldDB" id="A0A1J0VSG2"/>
<dbReference type="PANTHER" id="PTHR43194">
    <property type="entry name" value="HYDROLASE ALPHA/BETA FOLD FAMILY"/>
    <property type="match status" value="1"/>
</dbReference>
<accession>A0A1J0VSG2</accession>
<feature type="domain" description="AB hydrolase-1" evidence="1">
    <location>
        <begin position="37"/>
        <end position="275"/>
    </location>
</feature>
<dbReference type="InterPro" id="IPR029058">
    <property type="entry name" value="AB_hydrolase_fold"/>
</dbReference>
<dbReference type="InterPro" id="IPR050228">
    <property type="entry name" value="Carboxylesterase_BioH"/>
</dbReference>
<dbReference type="PANTHER" id="PTHR43194:SF5">
    <property type="entry name" value="PIMELOYL-[ACYL-CARRIER PROTEIN] METHYL ESTER ESTERASE"/>
    <property type="match status" value="1"/>
</dbReference>
<dbReference type="EMBL" id="CP018082">
    <property type="protein sequence ID" value="APE34974.1"/>
    <property type="molecule type" value="Genomic_DNA"/>
</dbReference>
<dbReference type="SUPFAM" id="SSF53474">
    <property type="entry name" value="alpha/beta-Hydrolases"/>
    <property type="match status" value="1"/>
</dbReference>
<dbReference type="RefSeq" id="WP_071928159.1">
    <property type="nucleotide sequence ID" value="NZ_CP018082.1"/>
</dbReference>
<dbReference type="PRINTS" id="PR00111">
    <property type="entry name" value="ABHYDROLASE"/>
</dbReference>
<keyword evidence="3" id="KW-1185">Reference proteome</keyword>
<evidence type="ECO:0000259" key="1">
    <source>
        <dbReference type="Pfam" id="PF00561"/>
    </source>
</evidence>
<evidence type="ECO:0000313" key="3">
    <source>
        <dbReference type="Proteomes" id="UP000183810"/>
    </source>
</evidence>